<feature type="transmembrane region" description="Helical" evidence="7">
    <location>
        <begin position="177"/>
        <end position="200"/>
    </location>
</feature>
<accession>A0A9X2E7I7</accession>
<sequence length="426" mass="43212">MYSGSAVLVVAHVLGCLAGVLALAWLGRAAARRLRQPEVIGEVTAGLLIGPVVHAVVGGDAFDRLLPGEVLTALKFAGEAGLALVLMRLTHELRGGPGGLARRTVSWVVFGALVPSLLLGALLAGCVVAMSDSRLRGSAPTAAFVLFVAVALSITAAPVLARIVADRGLTTTSVGRLALTGAVALDAVGWLLLSTAIGLGTGSAAGLLRVAAIMVAAVMAAILLRFVLRTEWAGAWATRFPRLGAVAVAAAAVGSTQAAERLGLSMILAGVLFGLAIPAGDSSPWAAVAARVSGLGRLLVPVFFVVTGVTVVAGTAASTPWVLLILTTVLAVTGKIGGGYLGARLGGESRYVAAQVGVLLNTRGLTELIVLQMGYSAGILTAPMFLALTVMAVIATVMTGPLLDLLDRIRRIRRPDTGRRTAAVPA</sequence>
<name>A0A9X2E7I7_9NOCA</name>
<keyword evidence="4 7" id="KW-1133">Transmembrane helix</keyword>
<feature type="transmembrane region" description="Helical" evidence="7">
    <location>
        <begin position="240"/>
        <end position="259"/>
    </location>
</feature>
<dbReference type="PANTHER" id="PTHR32468">
    <property type="entry name" value="CATION/H + ANTIPORTER"/>
    <property type="match status" value="1"/>
</dbReference>
<comment type="subcellular location">
    <subcellularLocation>
        <location evidence="1">Membrane</location>
        <topology evidence="1">Multi-pass membrane protein</topology>
    </subcellularLocation>
</comment>
<evidence type="ECO:0000256" key="2">
    <source>
        <dbReference type="ARBA" id="ARBA00022448"/>
    </source>
</evidence>
<dbReference type="InterPro" id="IPR038770">
    <property type="entry name" value="Na+/solute_symporter_sf"/>
</dbReference>
<dbReference type="Proteomes" id="UP001139157">
    <property type="component" value="Unassembled WGS sequence"/>
</dbReference>
<organism evidence="9 10">
    <name type="scientific">Nocardia pulmonis</name>
    <dbReference type="NCBI Taxonomy" id="2951408"/>
    <lineage>
        <taxon>Bacteria</taxon>
        <taxon>Bacillati</taxon>
        <taxon>Actinomycetota</taxon>
        <taxon>Actinomycetes</taxon>
        <taxon>Mycobacteriales</taxon>
        <taxon>Nocardiaceae</taxon>
        <taxon>Nocardia</taxon>
    </lineage>
</organism>
<feature type="transmembrane region" description="Helical" evidence="7">
    <location>
        <begin position="265"/>
        <end position="286"/>
    </location>
</feature>
<dbReference type="GO" id="GO:1902600">
    <property type="term" value="P:proton transmembrane transport"/>
    <property type="evidence" value="ECO:0007669"/>
    <property type="project" value="InterPro"/>
</dbReference>
<evidence type="ECO:0000256" key="1">
    <source>
        <dbReference type="ARBA" id="ARBA00004141"/>
    </source>
</evidence>
<evidence type="ECO:0000256" key="4">
    <source>
        <dbReference type="ARBA" id="ARBA00022989"/>
    </source>
</evidence>
<gene>
    <name evidence="9" type="ORF">NDR86_12525</name>
</gene>
<keyword evidence="3 7" id="KW-0812">Transmembrane</keyword>
<comment type="caution">
    <text evidence="9">The sequence shown here is derived from an EMBL/GenBank/DDBJ whole genome shotgun (WGS) entry which is preliminary data.</text>
</comment>
<dbReference type="Pfam" id="PF00999">
    <property type="entry name" value="Na_H_Exchanger"/>
    <property type="match status" value="1"/>
</dbReference>
<feature type="transmembrane region" description="Helical" evidence="7">
    <location>
        <begin position="321"/>
        <end position="341"/>
    </location>
</feature>
<evidence type="ECO:0000256" key="5">
    <source>
        <dbReference type="ARBA" id="ARBA00023065"/>
    </source>
</evidence>
<keyword evidence="6 7" id="KW-0472">Membrane</keyword>
<feature type="domain" description="Cation/H+ exchanger transmembrane" evidence="8">
    <location>
        <begin position="23"/>
        <end position="403"/>
    </location>
</feature>
<keyword evidence="5" id="KW-0406">Ion transport</keyword>
<protein>
    <submittedName>
        <fullName evidence="9">Cation:proton antiporter</fullName>
    </submittedName>
</protein>
<evidence type="ECO:0000256" key="6">
    <source>
        <dbReference type="ARBA" id="ARBA00023136"/>
    </source>
</evidence>
<reference evidence="9" key="1">
    <citation type="submission" date="2022-06" db="EMBL/GenBank/DDBJ databases">
        <title>Novel species in genus nocardia.</title>
        <authorList>
            <person name="Li F."/>
        </authorList>
    </citation>
    <scope>NUCLEOTIDE SEQUENCE</scope>
    <source>
        <strain evidence="9">CDC141</strain>
    </source>
</reference>
<dbReference type="GO" id="GO:0015297">
    <property type="term" value="F:antiporter activity"/>
    <property type="evidence" value="ECO:0007669"/>
    <property type="project" value="InterPro"/>
</dbReference>
<feature type="transmembrane region" description="Helical" evidence="7">
    <location>
        <begin position="206"/>
        <end position="228"/>
    </location>
</feature>
<evidence type="ECO:0000313" key="9">
    <source>
        <dbReference type="EMBL" id="MCM6774300.1"/>
    </source>
</evidence>
<dbReference type="InterPro" id="IPR006153">
    <property type="entry name" value="Cation/H_exchanger_TM"/>
</dbReference>
<dbReference type="PANTHER" id="PTHR32468:SF0">
    <property type="entry name" value="K(+)_H(+) ANTIPORTER 1"/>
    <property type="match status" value="1"/>
</dbReference>
<dbReference type="Gene3D" id="1.20.1530.20">
    <property type="match status" value="1"/>
</dbReference>
<evidence type="ECO:0000256" key="3">
    <source>
        <dbReference type="ARBA" id="ARBA00022692"/>
    </source>
</evidence>
<feature type="transmembrane region" description="Helical" evidence="7">
    <location>
        <begin position="142"/>
        <end position="165"/>
    </location>
</feature>
<feature type="transmembrane region" description="Helical" evidence="7">
    <location>
        <begin position="385"/>
        <end position="406"/>
    </location>
</feature>
<feature type="transmembrane region" description="Helical" evidence="7">
    <location>
        <begin position="298"/>
        <end position="315"/>
    </location>
</feature>
<dbReference type="EMBL" id="JAMRXG010000005">
    <property type="protein sequence ID" value="MCM6774300.1"/>
    <property type="molecule type" value="Genomic_DNA"/>
</dbReference>
<feature type="transmembrane region" description="Helical" evidence="7">
    <location>
        <begin position="6"/>
        <end position="27"/>
    </location>
</feature>
<proteinExistence type="predicted"/>
<feature type="transmembrane region" description="Helical" evidence="7">
    <location>
        <begin position="107"/>
        <end position="130"/>
    </location>
</feature>
<dbReference type="GO" id="GO:0016020">
    <property type="term" value="C:membrane"/>
    <property type="evidence" value="ECO:0007669"/>
    <property type="project" value="UniProtKB-SubCell"/>
</dbReference>
<evidence type="ECO:0000259" key="8">
    <source>
        <dbReference type="Pfam" id="PF00999"/>
    </source>
</evidence>
<feature type="transmembrane region" description="Helical" evidence="7">
    <location>
        <begin position="39"/>
        <end position="58"/>
    </location>
</feature>
<evidence type="ECO:0000313" key="10">
    <source>
        <dbReference type="Proteomes" id="UP001139157"/>
    </source>
</evidence>
<dbReference type="AlphaFoldDB" id="A0A9X2E7I7"/>
<dbReference type="InterPro" id="IPR050794">
    <property type="entry name" value="CPA2_transporter"/>
</dbReference>
<dbReference type="RefSeq" id="WP_251911863.1">
    <property type="nucleotide sequence ID" value="NZ_JAMRXG010000005.1"/>
</dbReference>
<keyword evidence="2" id="KW-0813">Transport</keyword>
<keyword evidence="10" id="KW-1185">Reference proteome</keyword>
<evidence type="ECO:0000256" key="7">
    <source>
        <dbReference type="SAM" id="Phobius"/>
    </source>
</evidence>